<dbReference type="InParanoid" id="A0A2K1J4G6"/>
<dbReference type="AlphaFoldDB" id="A0A2K1J4G6"/>
<dbReference type="EnsemblPlants" id="Pp3c17_18260V3.1">
    <property type="protein sequence ID" value="Pp3c17_18260V3.1"/>
    <property type="gene ID" value="Pp3c17_18260"/>
</dbReference>
<protein>
    <submittedName>
        <fullName evidence="2 3">Uncharacterized protein</fullName>
    </submittedName>
</protein>
<evidence type="ECO:0000256" key="1">
    <source>
        <dbReference type="SAM" id="MobiDB-lite"/>
    </source>
</evidence>
<accession>A0A2K1J4G6</accession>
<evidence type="ECO:0000313" key="4">
    <source>
        <dbReference type="Proteomes" id="UP000006727"/>
    </source>
</evidence>
<organism evidence="2">
    <name type="scientific">Physcomitrium patens</name>
    <name type="common">Spreading-leaved earth moss</name>
    <name type="synonym">Physcomitrella patens</name>
    <dbReference type="NCBI Taxonomy" id="3218"/>
    <lineage>
        <taxon>Eukaryota</taxon>
        <taxon>Viridiplantae</taxon>
        <taxon>Streptophyta</taxon>
        <taxon>Embryophyta</taxon>
        <taxon>Bryophyta</taxon>
        <taxon>Bryophytina</taxon>
        <taxon>Bryopsida</taxon>
        <taxon>Funariidae</taxon>
        <taxon>Funariales</taxon>
        <taxon>Funariaceae</taxon>
        <taxon>Physcomitrium</taxon>
    </lineage>
</organism>
<feature type="compositionally biased region" description="Basic and acidic residues" evidence="1">
    <location>
        <begin position="47"/>
        <end position="60"/>
    </location>
</feature>
<reference evidence="3" key="3">
    <citation type="submission" date="2020-12" db="UniProtKB">
        <authorList>
            <consortium name="EnsemblPlants"/>
        </authorList>
    </citation>
    <scope>IDENTIFICATION</scope>
</reference>
<dbReference type="EMBL" id="ABEU02000017">
    <property type="protein sequence ID" value="PNR36416.1"/>
    <property type="molecule type" value="Genomic_DNA"/>
</dbReference>
<sequence>MVEACISQSLCVRAHRNGSEGEGSVDNEPRLSGFNPVIATRKAMSFHHLDEESPPAREPNKSNSSLAARNPRDDWCPRGREQNKYHGKIS</sequence>
<evidence type="ECO:0000313" key="2">
    <source>
        <dbReference type="EMBL" id="PNR36416.1"/>
    </source>
</evidence>
<proteinExistence type="predicted"/>
<dbReference type="Gramene" id="Pp3c17_18260V3.1">
    <property type="protein sequence ID" value="Pp3c17_18260V3.1"/>
    <property type="gene ID" value="Pp3c17_18260"/>
</dbReference>
<evidence type="ECO:0000313" key="3">
    <source>
        <dbReference type="EnsemblPlants" id="Pp3c17_18260V3.1"/>
    </source>
</evidence>
<reference evidence="2 4" key="1">
    <citation type="journal article" date="2008" name="Science">
        <title>The Physcomitrella genome reveals evolutionary insights into the conquest of land by plants.</title>
        <authorList>
            <person name="Rensing S."/>
            <person name="Lang D."/>
            <person name="Zimmer A."/>
            <person name="Terry A."/>
            <person name="Salamov A."/>
            <person name="Shapiro H."/>
            <person name="Nishiyama T."/>
            <person name="Perroud P.-F."/>
            <person name="Lindquist E."/>
            <person name="Kamisugi Y."/>
            <person name="Tanahashi T."/>
            <person name="Sakakibara K."/>
            <person name="Fujita T."/>
            <person name="Oishi K."/>
            <person name="Shin-I T."/>
            <person name="Kuroki Y."/>
            <person name="Toyoda A."/>
            <person name="Suzuki Y."/>
            <person name="Hashimoto A."/>
            <person name="Yamaguchi K."/>
            <person name="Sugano A."/>
            <person name="Kohara Y."/>
            <person name="Fujiyama A."/>
            <person name="Anterola A."/>
            <person name="Aoki S."/>
            <person name="Ashton N."/>
            <person name="Barbazuk W.B."/>
            <person name="Barker E."/>
            <person name="Bennetzen J."/>
            <person name="Bezanilla M."/>
            <person name="Blankenship R."/>
            <person name="Cho S.H."/>
            <person name="Dutcher S."/>
            <person name="Estelle M."/>
            <person name="Fawcett J.A."/>
            <person name="Gundlach H."/>
            <person name="Hanada K."/>
            <person name="Heyl A."/>
            <person name="Hicks K.A."/>
            <person name="Hugh J."/>
            <person name="Lohr M."/>
            <person name="Mayer K."/>
            <person name="Melkozernov A."/>
            <person name="Murata T."/>
            <person name="Nelson D."/>
            <person name="Pils B."/>
            <person name="Prigge M."/>
            <person name="Reiss B."/>
            <person name="Renner T."/>
            <person name="Rombauts S."/>
            <person name="Rushton P."/>
            <person name="Sanderfoot A."/>
            <person name="Schween G."/>
            <person name="Shiu S.-H."/>
            <person name="Stueber K."/>
            <person name="Theodoulou F.L."/>
            <person name="Tu H."/>
            <person name="Van de Peer Y."/>
            <person name="Verrier P.J."/>
            <person name="Waters E."/>
            <person name="Wood A."/>
            <person name="Yang L."/>
            <person name="Cove D."/>
            <person name="Cuming A."/>
            <person name="Hasebe M."/>
            <person name="Lucas S."/>
            <person name="Mishler D.B."/>
            <person name="Reski R."/>
            <person name="Grigoriev I."/>
            <person name="Quatrano R.S."/>
            <person name="Boore J.L."/>
        </authorList>
    </citation>
    <scope>NUCLEOTIDE SEQUENCE [LARGE SCALE GENOMIC DNA]</scope>
    <source>
        <strain evidence="3 4">cv. Gransden 2004</strain>
    </source>
</reference>
<gene>
    <name evidence="2" type="ORF">PHYPA_022267</name>
</gene>
<keyword evidence="4" id="KW-1185">Reference proteome</keyword>
<reference evidence="2 4" key="2">
    <citation type="journal article" date="2018" name="Plant J.">
        <title>The Physcomitrella patens chromosome-scale assembly reveals moss genome structure and evolution.</title>
        <authorList>
            <person name="Lang D."/>
            <person name="Ullrich K.K."/>
            <person name="Murat F."/>
            <person name="Fuchs J."/>
            <person name="Jenkins J."/>
            <person name="Haas F.B."/>
            <person name="Piednoel M."/>
            <person name="Gundlach H."/>
            <person name="Van Bel M."/>
            <person name="Meyberg R."/>
            <person name="Vives C."/>
            <person name="Morata J."/>
            <person name="Symeonidi A."/>
            <person name="Hiss M."/>
            <person name="Muchero W."/>
            <person name="Kamisugi Y."/>
            <person name="Saleh O."/>
            <person name="Blanc G."/>
            <person name="Decker E.L."/>
            <person name="van Gessel N."/>
            <person name="Grimwood J."/>
            <person name="Hayes R.D."/>
            <person name="Graham S.W."/>
            <person name="Gunter L.E."/>
            <person name="McDaniel S.F."/>
            <person name="Hoernstein S.N.W."/>
            <person name="Larsson A."/>
            <person name="Li F.W."/>
            <person name="Perroud P.F."/>
            <person name="Phillips J."/>
            <person name="Ranjan P."/>
            <person name="Rokshar D.S."/>
            <person name="Rothfels C.J."/>
            <person name="Schneider L."/>
            <person name="Shu S."/>
            <person name="Stevenson D.W."/>
            <person name="Thummler F."/>
            <person name="Tillich M."/>
            <person name="Villarreal Aguilar J.C."/>
            <person name="Widiez T."/>
            <person name="Wong G.K."/>
            <person name="Wymore A."/>
            <person name="Zhang Y."/>
            <person name="Zimmer A.D."/>
            <person name="Quatrano R.S."/>
            <person name="Mayer K.F.X."/>
            <person name="Goodstein D."/>
            <person name="Casacuberta J.M."/>
            <person name="Vandepoele K."/>
            <person name="Reski R."/>
            <person name="Cuming A.C."/>
            <person name="Tuskan G.A."/>
            <person name="Maumus F."/>
            <person name="Salse J."/>
            <person name="Schmutz J."/>
            <person name="Rensing S.A."/>
        </authorList>
    </citation>
    <scope>NUCLEOTIDE SEQUENCE [LARGE SCALE GENOMIC DNA]</scope>
    <source>
        <strain evidence="3 4">cv. Gransden 2004</strain>
    </source>
</reference>
<feature type="region of interest" description="Disordered" evidence="1">
    <location>
        <begin position="45"/>
        <end position="90"/>
    </location>
</feature>
<dbReference type="Proteomes" id="UP000006727">
    <property type="component" value="Chromosome 17"/>
</dbReference>
<name>A0A2K1J4G6_PHYPA</name>
<feature type="compositionally biased region" description="Basic and acidic residues" evidence="1">
    <location>
        <begin position="70"/>
        <end position="84"/>
    </location>
</feature>